<reference evidence="2" key="1">
    <citation type="submission" date="2019-07" db="EMBL/GenBank/DDBJ databases">
        <title>Toxilogical consequences of a new and cryptic species of cyanobacteria (Komarekiella delphini-convector) recovered from the epidermis of a bottlenose dolphin and 1500 ft. in the air.</title>
        <authorList>
            <person name="Brown A.O."/>
            <person name="Dvorak P."/>
            <person name="Villanueva C.D."/>
            <person name="Foss A.J."/>
            <person name="Garvey A.D."/>
            <person name="Gibson Q.A."/>
            <person name="Johansen J.R."/>
            <person name="Casamatta D.A."/>
        </authorList>
    </citation>
    <scope>NUCLEOTIDE SEQUENCE</scope>
    <source>
        <strain evidence="2">SJRDD-AB1</strain>
    </source>
</reference>
<dbReference type="Proteomes" id="UP001165986">
    <property type="component" value="Unassembled WGS sequence"/>
</dbReference>
<feature type="domain" description="CobQ/CobB/MinD/ParA nucleotide binding" evidence="1">
    <location>
        <begin position="4"/>
        <end position="184"/>
    </location>
</feature>
<dbReference type="PIRSF" id="PIRSF009320">
    <property type="entry name" value="Nuc_binding_HP_1000"/>
    <property type="match status" value="1"/>
</dbReference>
<sequence>MIFSVQNQKGGVGKTTLAVHISHALALKGAVVLLIDADPQGSARDWAAARNDKPPFAVVGLDRPTIHRDLPEIAKNYDHVIIDGPPRVTDLARSAIIAADVVVIPIQPSPYDVWAAQEVINLIKEASVFKEKLKSVFVINRKIVNTAIGRDVTEALANYGTPVLRSHICQRVAFAETAATGQTVFENGRNESAIKEINALVNELLKVVVESGS</sequence>
<dbReference type="RefSeq" id="WP_191762377.1">
    <property type="nucleotide sequence ID" value="NZ_VJXY01000106.1"/>
</dbReference>
<dbReference type="Pfam" id="PF01656">
    <property type="entry name" value="CbiA"/>
    <property type="match status" value="1"/>
</dbReference>
<accession>A0AA41BA98</accession>
<keyword evidence="3" id="KW-1185">Reference proteome</keyword>
<evidence type="ECO:0000313" key="2">
    <source>
        <dbReference type="EMBL" id="MBD6621056.1"/>
    </source>
</evidence>
<dbReference type="EMBL" id="VJXY01000106">
    <property type="protein sequence ID" value="MBD6621056.1"/>
    <property type="molecule type" value="Genomic_DNA"/>
</dbReference>
<dbReference type="InterPro" id="IPR050678">
    <property type="entry name" value="DNA_Partitioning_ATPase"/>
</dbReference>
<evidence type="ECO:0000259" key="1">
    <source>
        <dbReference type="Pfam" id="PF01656"/>
    </source>
</evidence>
<dbReference type="CDD" id="cd02042">
    <property type="entry name" value="ParAB_family"/>
    <property type="match status" value="1"/>
</dbReference>
<comment type="caution">
    <text evidence="2">The sequence shown here is derived from an EMBL/GenBank/DDBJ whole genome shotgun (WGS) entry which is preliminary data.</text>
</comment>
<dbReference type="PANTHER" id="PTHR13696:SF96">
    <property type="entry name" value="COBQ_COBB_MIND_PARA NUCLEOTIDE BINDING DOMAIN-CONTAINING PROTEIN"/>
    <property type="match status" value="1"/>
</dbReference>
<gene>
    <name evidence="2" type="ORF">FNW02_36370</name>
</gene>
<protein>
    <submittedName>
        <fullName evidence="2">AAA family ATPase</fullName>
    </submittedName>
</protein>
<dbReference type="SUPFAM" id="SSF52540">
    <property type="entry name" value="P-loop containing nucleoside triphosphate hydrolases"/>
    <property type="match status" value="1"/>
</dbReference>
<dbReference type="PANTHER" id="PTHR13696">
    <property type="entry name" value="P-LOOP CONTAINING NUCLEOSIDE TRIPHOSPHATE HYDROLASE"/>
    <property type="match status" value="1"/>
</dbReference>
<dbReference type="AlphaFoldDB" id="A0AA41BA98"/>
<proteinExistence type="predicted"/>
<name>A0AA41BA98_9NOST</name>
<evidence type="ECO:0000313" key="3">
    <source>
        <dbReference type="Proteomes" id="UP001165986"/>
    </source>
</evidence>
<organism evidence="2 3">
    <name type="scientific">Komarekiella delphini-convector SJRDD-AB1</name>
    <dbReference type="NCBI Taxonomy" id="2593771"/>
    <lineage>
        <taxon>Bacteria</taxon>
        <taxon>Bacillati</taxon>
        <taxon>Cyanobacteriota</taxon>
        <taxon>Cyanophyceae</taxon>
        <taxon>Nostocales</taxon>
        <taxon>Nostocaceae</taxon>
        <taxon>Komarekiella</taxon>
        <taxon>Komarekiella delphini-convector</taxon>
    </lineage>
</organism>
<dbReference type="InterPro" id="IPR027417">
    <property type="entry name" value="P-loop_NTPase"/>
</dbReference>
<dbReference type="InterPro" id="IPR002586">
    <property type="entry name" value="CobQ/CobB/MinD/ParA_Nub-bd_dom"/>
</dbReference>
<dbReference type="Gene3D" id="3.40.50.300">
    <property type="entry name" value="P-loop containing nucleotide triphosphate hydrolases"/>
    <property type="match status" value="1"/>
</dbReference>
<dbReference type="InterPro" id="IPR048089">
    <property type="entry name" value="McdA"/>
</dbReference>
<dbReference type="NCBIfam" id="NF041546">
    <property type="entry name" value="ParA_partition"/>
    <property type="match status" value="1"/>
</dbReference>